<dbReference type="Pfam" id="PF01569">
    <property type="entry name" value="PAP2"/>
    <property type="match status" value="1"/>
</dbReference>
<dbReference type="Proteomes" id="UP000188947">
    <property type="component" value="Unassembled WGS sequence"/>
</dbReference>
<feature type="transmembrane region" description="Helical" evidence="1">
    <location>
        <begin position="195"/>
        <end position="214"/>
    </location>
</feature>
<comment type="caution">
    <text evidence="3">The sequence shown here is derived from an EMBL/GenBank/DDBJ whole genome shotgun (WGS) entry which is preliminary data.</text>
</comment>
<evidence type="ECO:0000313" key="3">
    <source>
        <dbReference type="EMBL" id="OOH96865.1"/>
    </source>
</evidence>
<proteinExistence type="predicted"/>
<dbReference type="AlphaFoldDB" id="A0A1V3U2I2"/>
<reference evidence="3 4" key="1">
    <citation type="submission" date="2016-11" db="EMBL/GenBank/DDBJ databases">
        <title>Genome sequence and comparative genomic analysis of clinical strain Elizabethkingia meningoseptica 61421 PRCM.</title>
        <authorList>
            <person name="Wang M."/>
            <person name="Hu S."/>
            <person name="Cao L."/>
            <person name="Jiang T."/>
            <person name="Zhou Y."/>
            <person name="Ming D."/>
        </authorList>
    </citation>
    <scope>NUCLEOTIDE SEQUENCE [LARGE SCALE GENOMIC DNA]</scope>
    <source>
        <strain evidence="3 4">61421 PRCM</strain>
    </source>
</reference>
<dbReference type="PANTHER" id="PTHR14969">
    <property type="entry name" value="SPHINGOSINE-1-PHOSPHATE PHOSPHOHYDROLASE"/>
    <property type="match status" value="1"/>
</dbReference>
<feature type="transmembrane region" description="Helical" evidence="1">
    <location>
        <begin position="226"/>
        <end position="247"/>
    </location>
</feature>
<name>A0A1V3U2I2_ELIME</name>
<dbReference type="STRING" id="238.BBD35_15845"/>
<organism evidence="3 4">
    <name type="scientific">Elizabethkingia meningoseptica</name>
    <name type="common">Chryseobacterium meningosepticum</name>
    <dbReference type="NCBI Taxonomy" id="238"/>
    <lineage>
        <taxon>Bacteria</taxon>
        <taxon>Pseudomonadati</taxon>
        <taxon>Bacteroidota</taxon>
        <taxon>Flavobacteriia</taxon>
        <taxon>Flavobacteriales</taxon>
        <taxon>Weeksellaceae</taxon>
        <taxon>Elizabethkingia</taxon>
    </lineage>
</organism>
<dbReference type="InterPro" id="IPR036938">
    <property type="entry name" value="PAP2/HPO_sf"/>
</dbReference>
<keyword evidence="1" id="KW-0472">Membrane</keyword>
<dbReference type="EMBL" id="MPOG01000007">
    <property type="protein sequence ID" value="OOH96865.1"/>
    <property type="molecule type" value="Genomic_DNA"/>
</dbReference>
<evidence type="ECO:0000313" key="4">
    <source>
        <dbReference type="Proteomes" id="UP000188947"/>
    </source>
</evidence>
<accession>A0A1V3U2I2</accession>
<dbReference type="OrthoDB" id="9801622at2"/>
<dbReference type="SUPFAM" id="SSF48317">
    <property type="entry name" value="Acid phosphatase/Vanadium-dependent haloperoxidase"/>
    <property type="match status" value="1"/>
</dbReference>
<feature type="transmembrane region" description="Helical" evidence="1">
    <location>
        <begin position="253"/>
        <end position="273"/>
    </location>
</feature>
<feature type="transmembrane region" description="Helical" evidence="1">
    <location>
        <begin position="67"/>
        <end position="86"/>
    </location>
</feature>
<feature type="transmembrane region" description="Helical" evidence="1">
    <location>
        <begin position="12"/>
        <end position="32"/>
    </location>
</feature>
<dbReference type="Gene3D" id="1.20.144.10">
    <property type="entry name" value="Phosphatidic acid phosphatase type 2/haloperoxidase"/>
    <property type="match status" value="1"/>
</dbReference>
<feature type="domain" description="Phosphatidic acid phosphatase type 2/haloperoxidase" evidence="2">
    <location>
        <begin position="91"/>
        <end position="210"/>
    </location>
</feature>
<dbReference type="eggNOG" id="COG0671">
    <property type="taxonomic scope" value="Bacteria"/>
</dbReference>
<gene>
    <name evidence="3" type="ORF">BMF97_06265</name>
</gene>
<dbReference type="RefSeq" id="WP_069214607.1">
    <property type="nucleotide sequence ID" value="NZ_CP016378.1"/>
</dbReference>
<keyword evidence="4" id="KW-1185">Reference proteome</keyword>
<dbReference type="CDD" id="cd01610">
    <property type="entry name" value="PAP2_like"/>
    <property type="match status" value="1"/>
</dbReference>
<keyword evidence="1" id="KW-1133">Transmembrane helix</keyword>
<dbReference type="InterPro" id="IPR000326">
    <property type="entry name" value="PAP2/HPO"/>
</dbReference>
<feature type="transmembrane region" description="Helical" evidence="1">
    <location>
        <begin position="141"/>
        <end position="160"/>
    </location>
</feature>
<dbReference type="SMART" id="SM00014">
    <property type="entry name" value="acidPPc"/>
    <property type="match status" value="1"/>
</dbReference>
<dbReference type="PANTHER" id="PTHR14969:SF13">
    <property type="entry name" value="AT30094P"/>
    <property type="match status" value="1"/>
</dbReference>
<evidence type="ECO:0000256" key="1">
    <source>
        <dbReference type="SAM" id="Phobius"/>
    </source>
</evidence>
<protein>
    <submittedName>
        <fullName evidence="3">Phosphoesterase</fullName>
    </submittedName>
</protein>
<sequence length="289" mass="32632">MDKTTTDNPIKLNLYLFYIPVLLMVLIVLFLYSQDALNINSYIQIQTPLFFLVNAKLSQYPALQYNLTQFGDALVFLSFLTILIVYAPKVFGALISGSLISALFCNSLKNLLAVPRPAAVLDNNSFVIIGKTLAGHNSLPSGHAITIFTIITVLLFSFMPKKLNYKVIWVSILLTTGLFLAFTRVGVGAHYPLDVVAGSIVGYLSGILGIFINQKYKTWVWINDKRFYPVFILLLTICSIVLVNKLINEKLIIFYLSLINSMIMLHIITNIYVKKRFKITRFFIINKLS</sequence>
<evidence type="ECO:0000259" key="2">
    <source>
        <dbReference type="SMART" id="SM00014"/>
    </source>
</evidence>
<feature type="transmembrane region" description="Helical" evidence="1">
    <location>
        <begin position="167"/>
        <end position="189"/>
    </location>
</feature>
<keyword evidence="1" id="KW-0812">Transmembrane</keyword>